<evidence type="ECO:0000256" key="1">
    <source>
        <dbReference type="SAM" id="MobiDB-lite"/>
    </source>
</evidence>
<protein>
    <submittedName>
        <fullName evidence="2">Uncharacterized protein</fullName>
    </submittedName>
</protein>
<organism evidence="2 3">
    <name type="scientific">Ficus carica</name>
    <name type="common">Common fig</name>
    <dbReference type="NCBI Taxonomy" id="3494"/>
    <lineage>
        <taxon>Eukaryota</taxon>
        <taxon>Viridiplantae</taxon>
        <taxon>Streptophyta</taxon>
        <taxon>Embryophyta</taxon>
        <taxon>Tracheophyta</taxon>
        <taxon>Spermatophyta</taxon>
        <taxon>Magnoliopsida</taxon>
        <taxon>eudicotyledons</taxon>
        <taxon>Gunneridae</taxon>
        <taxon>Pentapetalae</taxon>
        <taxon>rosids</taxon>
        <taxon>fabids</taxon>
        <taxon>Rosales</taxon>
        <taxon>Moraceae</taxon>
        <taxon>Ficeae</taxon>
        <taxon>Ficus</taxon>
    </lineage>
</organism>
<dbReference type="Proteomes" id="UP001187192">
    <property type="component" value="Unassembled WGS sequence"/>
</dbReference>
<feature type="region of interest" description="Disordered" evidence="1">
    <location>
        <begin position="36"/>
        <end position="56"/>
    </location>
</feature>
<name>A0AA88ADU5_FICCA</name>
<dbReference type="EMBL" id="BTGU01000048">
    <property type="protein sequence ID" value="GMN53894.1"/>
    <property type="molecule type" value="Genomic_DNA"/>
</dbReference>
<dbReference type="AlphaFoldDB" id="A0AA88ADU5"/>
<evidence type="ECO:0000313" key="2">
    <source>
        <dbReference type="EMBL" id="GMN53894.1"/>
    </source>
</evidence>
<proteinExistence type="predicted"/>
<reference evidence="2" key="1">
    <citation type="submission" date="2023-07" db="EMBL/GenBank/DDBJ databases">
        <title>draft genome sequence of fig (Ficus carica).</title>
        <authorList>
            <person name="Takahashi T."/>
            <person name="Nishimura K."/>
        </authorList>
    </citation>
    <scope>NUCLEOTIDE SEQUENCE</scope>
</reference>
<evidence type="ECO:0000313" key="3">
    <source>
        <dbReference type="Proteomes" id="UP001187192"/>
    </source>
</evidence>
<accession>A0AA88ADU5</accession>
<keyword evidence="3" id="KW-1185">Reference proteome</keyword>
<gene>
    <name evidence="2" type="ORF">TIFTF001_023032</name>
</gene>
<sequence length="88" mass="9856">MKINPPTHNYKTHNPFVCYSNDAGHCVVVVPLCSPASTNNQNDNSRRRGSERTQVPARSIVITAGENLNDHHRRWIHSSTSGWVSCET</sequence>
<comment type="caution">
    <text evidence="2">The sequence shown here is derived from an EMBL/GenBank/DDBJ whole genome shotgun (WGS) entry which is preliminary data.</text>
</comment>